<protein>
    <submittedName>
        <fullName evidence="5">S1 family peptidase</fullName>
    </submittedName>
</protein>
<dbReference type="CDD" id="cd21112">
    <property type="entry name" value="alphaLP-like"/>
    <property type="match status" value="1"/>
</dbReference>
<dbReference type="Gene3D" id="2.40.10.10">
    <property type="entry name" value="Trypsin-like serine proteases"/>
    <property type="match status" value="2"/>
</dbReference>
<dbReference type="EMBL" id="JBHSDQ010000001">
    <property type="protein sequence ID" value="MFC4395367.1"/>
    <property type="molecule type" value="Genomic_DNA"/>
</dbReference>
<dbReference type="Pfam" id="PF00089">
    <property type="entry name" value="Trypsin"/>
    <property type="match status" value="1"/>
</dbReference>
<dbReference type="InterPro" id="IPR043504">
    <property type="entry name" value="Peptidase_S1_PA_chymotrypsin"/>
</dbReference>
<evidence type="ECO:0000256" key="2">
    <source>
        <dbReference type="SAM" id="Phobius"/>
    </source>
</evidence>
<feature type="compositionally biased region" description="Pro residues" evidence="1">
    <location>
        <begin position="615"/>
        <end position="662"/>
    </location>
</feature>
<dbReference type="Proteomes" id="UP001595778">
    <property type="component" value="Unassembled WGS sequence"/>
</dbReference>
<evidence type="ECO:0000259" key="4">
    <source>
        <dbReference type="Pfam" id="PF00089"/>
    </source>
</evidence>
<feature type="region of interest" description="Disordered" evidence="1">
    <location>
        <begin position="150"/>
        <end position="188"/>
    </location>
</feature>
<feature type="region of interest" description="Disordered" evidence="1">
    <location>
        <begin position="611"/>
        <end position="687"/>
    </location>
</feature>
<feature type="compositionally biased region" description="Pro residues" evidence="1">
    <location>
        <begin position="153"/>
        <end position="163"/>
    </location>
</feature>
<feature type="region of interest" description="Disordered" evidence="1">
    <location>
        <begin position="36"/>
        <end position="70"/>
    </location>
</feature>
<accession>A0ABV8WGM0</accession>
<feature type="signal peptide" evidence="3">
    <location>
        <begin position="1"/>
        <end position="25"/>
    </location>
</feature>
<proteinExistence type="predicted"/>
<dbReference type="InterPro" id="IPR009003">
    <property type="entry name" value="Peptidase_S1_PA"/>
</dbReference>
<dbReference type="InterPro" id="IPR018114">
    <property type="entry name" value="TRYPSIN_HIS"/>
</dbReference>
<evidence type="ECO:0000313" key="5">
    <source>
        <dbReference type="EMBL" id="MFC4395367.1"/>
    </source>
</evidence>
<feature type="compositionally biased region" description="Low complexity" evidence="1">
    <location>
        <begin position="164"/>
        <end position="182"/>
    </location>
</feature>
<organism evidence="5 6">
    <name type="scientific">Arthrobacter sedimenti</name>
    <dbReference type="NCBI Taxonomy" id="2694931"/>
    <lineage>
        <taxon>Bacteria</taxon>
        <taxon>Bacillati</taxon>
        <taxon>Actinomycetota</taxon>
        <taxon>Actinomycetes</taxon>
        <taxon>Micrococcales</taxon>
        <taxon>Micrococcaceae</taxon>
        <taxon>Arthrobacter</taxon>
    </lineage>
</organism>
<sequence length="733" mass="72779">MNADTLRRVLTLAAATGMLASSAYVAGPAFGAGEPDSGQVAGTGSSTAAPASASPFPSTGDSSGTGTSTGLSEAALADAVQRDLKLTPQQFQAAAELGAQAAAAAVQLRQLPGYVGIRLEGTSIVVTGSGPELQAAAAALAGRIHGLTLEAPAPQPAAPPVAPPSSAAPSPSTPVSPTAPASTEGTRSELAQNTEQLFQAYVRDVGPQGLQAVMAAAGGKFVIRTGGINTAESLSASSGAGWSSAPPASGKISPAQFVSRYANVELDGGAPIKPEADVPGGVGYQTDIGYVCSTGFSAFDPAGVPAVLTAGHCASDGAAKTATLEFQFNKLGLLGKFGFSQFGGPGNSRVVDPSTPIAPDQRAVTDPGNVGTDIAVIQSLRQDINLLPAASTWGDPSQPGPDVKIIGRADPVVGMPICRSGRTSAWSCGTVDAVGIFIVPGPAYATDPTDLRAFNGFLSYGVQSSGGDSGGPYLSGNYAVGTHSAGDTPDANGNVIQNFAVGATLRDSMAVLPGYQLELFLNKPTVTAPAPGETYQPGQVISGQVPAAPASAVAKDSKVRVTIQGKDPFEVPVHDDGTWSFAAPQGTGTLRFTAETVNGFSRSGANSFEFAPAAAEPPAPPAPTDPVPTTPPASPTPTGPAPSSPAPTSPAPASPSPAPPTEIPAVVVPPSSAPAPSAPADLANTGGSRNNPADLAYTGADGLITAAIAAVAALAVGILLMLLVRRRKGRSTS</sequence>
<dbReference type="SUPFAM" id="SSF50494">
    <property type="entry name" value="Trypsin-like serine proteases"/>
    <property type="match status" value="1"/>
</dbReference>
<feature type="compositionally biased region" description="Low complexity" evidence="1">
    <location>
        <begin position="42"/>
        <end position="70"/>
    </location>
</feature>
<reference evidence="6" key="1">
    <citation type="journal article" date="2019" name="Int. J. Syst. Evol. Microbiol.">
        <title>The Global Catalogue of Microorganisms (GCM) 10K type strain sequencing project: providing services to taxonomists for standard genome sequencing and annotation.</title>
        <authorList>
            <consortium name="The Broad Institute Genomics Platform"/>
            <consortium name="The Broad Institute Genome Sequencing Center for Infectious Disease"/>
            <person name="Wu L."/>
            <person name="Ma J."/>
        </authorList>
    </citation>
    <scope>NUCLEOTIDE SEQUENCE [LARGE SCALE GENOMIC DNA]</scope>
    <source>
        <strain evidence="6">PJ61</strain>
    </source>
</reference>
<keyword evidence="2" id="KW-0472">Membrane</keyword>
<keyword evidence="2" id="KW-1133">Transmembrane helix</keyword>
<dbReference type="PROSITE" id="PS00134">
    <property type="entry name" value="TRYPSIN_HIS"/>
    <property type="match status" value="1"/>
</dbReference>
<feature type="domain" description="Peptidase S1" evidence="4">
    <location>
        <begin position="307"/>
        <end position="496"/>
    </location>
</feature>
<evidence type="ECO:0000256" key="3">
    <source>
        <dbReference type="SAM" id="SignalP"/>
    </source>
</evidence>
<gene>
    <name evidence="5" type="ORF">ACFO0G_04625</name>
</gene>
<keyword evidence="2" id="KW-0812">Transmembrane</keyword>
<dbReference type="RefSeq" id="WP_376976595.1">
    <property type="nucleotide sequence ID" value="NZ_JBHSDQ010000001.1"/>
</dbReference>
<feature type="chain" id="PRO_5046359682" evidence="3">
    <location>
        <begin position="26"/>
        <end position="733"/>
    </location>
</feature>
<keyword evidence="6" id="KW-1185">Reference proteome</keyword>
<evidence type="ECO:0000256" key="1">
    <source>
        <dbReference type="SAM" id="MobiDB-lite"/>
    </source>
</evidence>
<name>A0ABV8WGM0_9MICC</name>
<dbReference type="InterPro" id="IPR001254">
    <property type="entry name" value="Trypsin_dom"/>
</dbReference>
<comment type="caution">
    <text evidence="5">The sequence shown here is derived from an EMBL/GenBank/DDBJ whole genome shotgun (WGS) entry which is preliminary data.</text>
</comment>
<keyword evidence="3" id="KW-0732">Signal</keyword>
<feature type="transmembrane region" description="Helical" evidence="2">
    <location>
        <begin position="703"/>
        <end position="724"/>
    </location>
</feature>
<evidence type="ECO:0000313" key="6">
    <source>
        <dbReference type="Proteomes" id="UP001595778"/>
    </source>
</evidence>